<feature type="domain" description="SCP" evidence="1">
    <location>
        <begin position="1"/>
        <end position="66"/>
    </location>
</feature>
<name>A0A0M3JIS7_ANISI</name>
<dbReference type="InterPro" id="IPR014044">
    <property type="entry name" value="CAP_dom"/>
</dbReference>
<accession>A0A0M3JIS7</accession>
<evidence type="ECO:0000313" key="2">
    <source>
        <dbReference type="EMBL" id="VDK28916.1"/>
    </source>
</evidence>
<dbReference type="Gene3D" id="3.40.33.10">
    <property type="entry name" value="CAP"/>
    <property type="match status" value="1"/>
</dbReference>
<dbReference type="EMBL" id="UYRR01017442">
    <property type="protein sequence ID" value="VDK28916.1"/>
    <property type="molecule type" value="Genomic_DNA"/>
</dbReference>
<dbReference type="WBParaSite" id="ASIM_0000754301-mRNA-1">
    <property type="protein sequence ID" value="ASIM_0000754301-mRNA-1"/>
    <property type="gene ID" value="ASIM_0000754301"/>
</dbReference>
<dbReference type="Proteomes" id="UP000267096">
    <property type="component" value="Unassembled WGS sequence"/>
</dbReference>
<gene>
    <name evidence="2" type="ORF">ASIM_LOCUS7309</name>
</gene>
<protein>
    <submittedName>
        <fullName evidence="4">SCP domain-containing protein</fullName>
    </submittedName>
</protein>
<sequence>SWNCDLEAKAQEWANGCVREHSKVEWRKAGENLYQYYSTKQVQASKDWMNKAAEHWWAELAEHGLIGSNYKFDSNSVPINHWTAV</sequence>
<reference evidence="2 3" key="2">
    <citation type="submission" date="2018-11" db="EMBL/GenBank/DDBJ databases">
        <authorList>
            <consortium name="Pathogen Informatics"/>
        </authorList>
    </citation>
    <scope>NUCLEOTIDE SEQUENCE [LARGE SCALE GENOMIC DNA]</scope>
</reference>
<evidence type="ECO:0000313" key="4">
    <source>
        <dbReference type="WBParaSite" id="ASIM_0000754301-mRNA-1"/>
    </source>
</evidence>
<dbReference type="SUPFAM" id="SSF55797">
    <property type="entry name" value="PR-1-like"/>
    <property type="match status" value="1"/>
</dbReference>
<keyword evidence="3" id="KW-1185">Reference proteome</keyword>
<dbReference type="InterPro" id="IPR035940">
    <property type="entry name" value="CAP_sf"/>
</dbReference>
<evidence type="ECO:0000313" key="3">
    <source>
        <dbReference type="Proteomes" id="UP000267096"/>
    </source>
</evidence>
<dbReference type="AlphaFoldDB" id="A0A0M3JIS7"/>
<evidence type="ECO:0000259" key="1">
    <source>
        <dbReference type="Pfam" id="PF00188"/>
    </source>
</evidence>
<dbReference type="OrthoDB" id="337038at2759"/>
<dbReference type="Pfam" id="PF00188">
    <property type="entry name" value="CAP"/>
    <property type="match status" value="1"/>
</dbReference>
<organism evidence="4">
    <name type="scientific">Anisakis simplex</name>
    <name type="common">Herring worm</name>
    <dbReference type="NCBI Taxonomy" id="6269"/>
    <lineage>
        <taxon>Eukaryota</taxon>
        <taxon>Metazoa</taxon>
        <taxon>Ecdysozoa</taxon>
        <taxon>Nematoda</taxon>
        <taxon>Chromadorea</taxon>
        <taxon>Rhabditida</taxon>
        <taxon>Spirurina</taxon>
        <taxon>Ascaridomorpha</taxon>
        <taxon>Ascaridoidea</taxon>
        <taxon>Anisakidae</taxon>
        <taxon>Anisakis</taxon>
        <taxon>Anisakis simplex complex</taxon>
    </lineage>
</organism>
<reference evidence="4" key="1">
    <citation type="submission" date="2017-02" db="UniProtKB">
        <authorList>
            <consortium name="WormBaseParasite"/>
        </authorList>
    </citation>
    <scope>IDENTIFICATION</scope>
</reference>
<proteinExistence type="predicted"/>